<organism evidence="4 5">
    <name type="scientific">Lysinimonas soli</name>
    <dbReference type="NCBI Taxonomy" id="1074233"/>
    <lineage>
        <taxon>Bacteria</taxon>
        <taxon>Bacillati</taxon>
        <taxon>Actinomycetota</taxon>
        <taxon>Actinomycetes</taxon>
        <taxon>Micrococcales</taxon>
        <taxon>Microbacteriaceae</taxon>
        <taxon>Lysinimonas</taxon>
    </lineage>
</organism>
<feature type="domain" description="Thioesterase" evidence="3">
    <location>
        <begin position="81"/>
        <end position="158"/>
    </location>
</feature>
<dbReference type="CDD" id="cd03443">
    <property type="entry name" value="PaaI_thioesterase"/>
    <property type="match status" value="1"/>
</dbReference>
<dbReference type="Gene3D" id="3.10.129.10">
    <property type="entry name" value="Hotdog Thioesterase"/>
    <property type="match status" value="1"/>
</dbReference>
<dbReference type="PANTHER" id="PTHR21660:SF1">
    <property type="entry name" value="ACYL-COENZYME A THIOESTERASE 13"/>
    <property type="match status" value="1"/>
</dbReference>
<evidence type="ECO:0000313" key="5">
    <source>
        <dbReference type="Proteomes" id="UP001596039"/>
    </source>
</evidence>
<dbReference type="RefSeq" id="WP_386740608.1">
    <property type="nucleotide sequence ID" value="NZ_JBHSMG010000002.1"/>
</dbReference>
<accession>A0ABW0NR40</accession>
<reference evidence="5" key="1">
    <citation type="journal article" date="2019" name="Int. J. Syst. Evol. Microbiol.">
        <title>The Global Catalogue of Microorganisms (GCM) 10K type strain sequencing project: providing services to taxonomists for standard genome sequencing and annotation.</title>
        <authorList>
            <consortium name="The Broad Institute Genomics Platform"/>
            <consortium name="The Broad Institute Genome Sequencing Center for Infectious Disease"/>
            <person name="Wu L."/>
            <person name="Ma J."/>
        </authorList>
    </citation>
    <scope>NUCLEOTIDE SEQUENCE [LARGE SCALE GENOMIC DNA]</scope>
    <source>
        <strain evidence="5">CGMCC 4.6997</strain>
    </source>
</reference>
<dbReference type="GO" id="GO:0016787">
    <property type="term" value="F:hydrolase activity"/>
    <property type="evidence" value="ECO:0007669"/>
    <property type="project" value="UniProtKB-KW"/>
</dbReference>
<evidence type="ECO:0000256" key="1">
    <source>
        <dbReference type="ARBA" id="ARBA00008324"/>
    </source>
</evidence>
<dbReference type="Pfam" id="PF03061">
    <property type="entry name" value="4HBT"/>
    <property type="match status" value="1"/>
</dbReference>
<dbReference type="Proteomes" id="UP001596039">
    <property type="component" value="Unassembled WGS sequence"/>
</dbReference>
<dbReference type="InterPro" id="IPR006683">
    <property type="entry name" value="Thioestr_dom"/>
</dbReference>
<protein>
    <submittedName>
        <fullName evidence="4">PaaI family thioesterase</fullName>
        <ecNumber evidence="4">3.1.2.-</ecNumber>
    </submittedName>
</protein>
<dbReference type="InterPro" id="IPR003736">
    <property type="entry name" value="PAAI_dom"/>
</dbReference>
<comment type="similarity">
    <text evidence="1">Belongs to the thioesterase PaaI family.</text>
</comment>
<evidence type="ECO:0000259" key="3">
    <source>
        <dbReference type="Pfam" id="PF03061"/>
    </source>
</evidence>
<evidence type="ECO:0000313" key="4">
    <source>
        <dbReference type="EMBL" id="MFC5502911.1"/>
    </source>
</evidence>
<dbReference type="NCBIfam" id="TIGR00369">
    <property type="entry name" value="unchar_dom_1"/>
    <property type="match status" value="1"/>
</dbReference>
<comment type="caution">
    <text evidence="4">The sequence shown here is derived from an EMBL/GenBank/DDBJ whole genome shotgun (WGS) entry which is preliminary data.</text>
</comment>
<dbReference type="PANTHER" id="PTHR21660">
    <property type="entry name" value="THIOESTERASE SUPERFAMILY MEMBER-RELATED"/>
    <property type="match status" value="1"/>
</dbReference>
<keyword evidence="2 4" id="KW-0378">Hydrolase</keyword>
<sequence>MTEERPGWGAEDSLTVTWNDPGPALALVRTVSGLDYLRGIAAGELPAPPIAQLLGMRIGRVLDGEVDFTLEPHPSHYNPIGVVHGGVLSTVLDTVTGCAVHSTLPAGSGYTSIDLNVSYLRGVTLDSGTLTFTGRVIKRGRRVMFASAEGVDARGEVVATATSSLLVMHPSN</sequence>
<evidence type="ECO:0000256" key="2">
    <source>
        <dbReference type="ARBA" id="ARBA00022801"/>
    </source>
</evidence>
<gene>
    <name evidence="4" type="ORF">ACFPJ4_11735</name>
</gene>
<dbReference type="EMBL" id="JBHSMG010000002">
    <property type="protein sequence ID" value="MFC5502911.1"/>
    <property type="molecule type" value="Genomic_DNA"/>
</dbReference>
<dbReference type="InterPro" id="IPR029069">
    <property type="entry name" value="HotDog_dom_sf"/>
</dbReference>
<dbReference type="EC" id="3.1.2.-" evidence="4"/>
<dbReference type="SUPFAM" id="SSF54637">
    <property type="entry name" value="Thioesterase/thiol ester dehydrase-isomerase"/>
    <property type="match status" value="1"/>
</dbReference>
<proteinExistence type="inferred from homology"/>
<dbReference type="InterPro" id="IPR039298">
    <property type="entry name" value="ACOT13"/>
</dbReference>
<name>A0ABW0NR40_9MICO</name>
<keyword evidence="5" id="KW-1185">Reference proteome</keyword>